<proteinExistence type="predicted"/>
<reference evidence="3 4" key="1">
    <citation type="submission" date="2023-02" db="EMBL/GenBank/DDBJ databases">
        <title>Evolution of Hrp T3SS in non-pathogenic Pseudomonas fluorescens.</title>
        <authorList>
            <person name="Liao K."/>
            <person name="Wei H."/>
            <person name="Gu Y."/>
        </authorList>
    </citation>
    <scope>NUCLEOTIDE SEQUENCE [LARGE SCALE GENOMIC DNA]</scope>
    <source>
        <strain evidence="3 4">FP607</strain>
    </source>
</reference>
<evidence type="ECO:0000313" key="3">
    <source>
        <dbReference type="EMBL" id="WLI16687.1"/>
    </source>
</evidence>
<keyword evidence="1" id="KW-1133">Transmembrane helix</keyword>
<feature type="domain" description="Acyltransferase 3" evidence="2">
    <location>
        <begin position="10"/>
        <end position="338"/>
    </location>
</feature>
<keyword evidence="4" id="KW-1185">Reference proteome</keyword>
<feature type="transmembrane region" description="Helical" evidence="1">
    <location>
        <begin position="237"/>
        <end position="253"/>
    </location>
</feature>
<dbReference type="InterPro" id="IPR002656">
    <property type="entry name" value="Acyl_transf_3_dom"/>
</dbReference>
<sequence length="369" mass="40896">MDMHKQEVRALTGLRGMAAVLVMLYHFNTGQLLEGSLGNLMGNCYLMVDLFLVLSGFVLTLNYGHLFEHSLKMPQILSFLYRRLSRIYPLYAVMTLTASILVANSLMDRWPGPPVPVSALINLTMLQTLVNVPTLDTPGWSVSAEWMASLCFPFIVLALLRRSWPANLLAMLGALLMLPLIAHSPALIDEPKRSGLLDIWHYGTPYPVIRCLADFVMGVIAYRALEFGWTRRVLGNPWFAGLICLGTVVLMTFKHADILIVACFPLLILALQAGNNLPARIIGGQPFYGLGVISYSIYLVHNQLNYFMHDLARALTQAGLGTNSATAVSIAVFASVGILIARLTYRLIEQPAMRYLRKTRLSREVSVTG</sequence>
<keyword evidence="1" id="KW-0472">Membrane</keyword>
<feature type="transmembrane region" description="Helical" evidence="1">
    <location>
        <begin position="140"/>
        <end position="160"/>
    </location>
</feature>
<dbReference type="InterPro" id="IPR050879">
    <property type="entry name" value="Acyltransferase_3"/>
</dbReference>
<keyword evidence="1" id="KW-0812">Transmembrane</keyword>
<dbReference type="RefSeq" id="WP_305422372.1">
    <property type="nucleotide sequence ID" value="NZ_CP117430.1"/>
</dbReference>
<keyword evidence="3" id="KW-0808">Transferase</keyword>
<feature type="transmembrane region" description="Helical" evidence="1">
    <location>
        <begin position="12"/>
        <end position="33"/>
    </location>
</feature>
<protein>
    <submittedName>
        <fullName evidence="3">Acyltransferase</fullName>
    </submittedName>
</protein>
<name>A0ABY9GMC5_9PSED</name>
<feature type="transmembrane region" description="Helical" evidence="1">
    <location>
        <begin position="167"/>
        <end position="187"/>
    </location>
</feature>
<feature type="transmembrane region" description="Helical" evidence="1">
    <location>
        <begin position="45"/>
        <end position="66"/>
    </location>
</feature>
<keyword evidence="3" id="KW-0012">Acyltransferase</keyword>
<feature type="transmembrane region" description="Helical" evidence="1">
    <location>
        <begin position="259"/>
        <end position="275"/>
    </location>
</feature>
<organism evidence="3 4">
    <name type="scientific">Pseudomonas wuhanensis</name>
    <dbReference type="NCBI Taxonomy" id="2954098"/>
    <lineage>
        <taxon>Bacteria</taxon>
        <taxon>Pseudomonadati</taxon>
        <taxon>Pseudomonadota</taxon>
        <taxon>Gammaproteobacteria</taxon>
        <taxon>Pseudomonadales</taxon>
        <taxon>Pseudomonadaceae</taxon>
        <taxon>Pseudomonas</taxon>
    </lineage>
</organism>
<evidence type="ECO:0000256" key="1">
    <source>
        <dbReference type="SAM" id="Phobius"/>
    </source>
</evidence>
<dbReference type="Proteomes" id="UP001230768">
    <property type="component" value="Chromosome"/>
</dbReference>
<feature type="transmembrane region" description="Helical" evidence="1">
    <location>
        <begin position="324"/>
        <end position="345"/>
    </location>
</feature>
<gene>
    <name evidence="3" type="ORF">PSH88_20860</name>
</gene>
<dbReference type="GO" id="GO:0016746">
    <property type="term" value="F:acyltransferase activity"/>
    <property type="evidence" value="ECO:0007669"/>
    <property type="project" value="UniProtKB-KW"/>
</dbReference>
<dbReference type="EMBL" id="CP117430">
    <property type="protein sequence ID" value="WLI16687.1"/>
    <property type="molecule type" value="Genomic_DNA"/>
</dbReference>
<dbReference type="PANTHER" id="PTHR23028">
    <property type="entry name" value="ACETYLTRANSFERASE"/>
    <property type="match status" value="1"/>
</dbReference>
<feature type="transmembrane region" description="Helical" evidence="1">
    <location>
        <begin position="207"/>
        <end position="225"/>
    </location>
</feature>
<accession>A0ABY9GMC5</accession>
<feature type="transmembrane region" description="Helical" evidence="1">
    <location>
        <begin position="287"/>
        <end position="304"/>
    </location>
</feature>
<dbReference type="Pfam" id="PF01757">
    <property type="entry name" value="Acyl_transf_3"/>
    <property type="match status" value="1"/>
</dbReference>
<evidence type="ECO:0000313" key="4">
    <source>
        <dbReference type="Proteomes" id="UP001230768"/>
    </source>
</evidence>
<dbReference type="PANTHER" id="PTHR23028:SF134">
    <property type="entry name" value="PUTATIVE (AFU_ORTHOLOGUE AFUA_4G08520)-RELATED"/>
    <property type="match status" value="1"/>
</dbReference>
<evidence type="ECO:0000259" key="2">
    <source>
        <dbReference type="Pfam" id="PF01757"/>
    </source>
</evidence>
<feature type="transmembrane region" description="Helical" evidence="1">
    <location>
        <begin position="87"/>
        <end position="107"/>
    </location>
</feature>